<reference evidence="2 3" key="1">
    <citation type="submission" date="2017-10" db="EMBL/GenBank/DDBJ databases">
        <title>Complete genome sequence of Paracoccus yeei TT13 isolated from human skin.</title>
        <authorList>
            <person name="Lee K."/>
            <person name="Lim J.Y."/>
            <person name="Hwang I."/>
        </authorList>
    </citation>
    <scope>NUCLEOTIDE SEQUENCE [LARGE SCALE GENOMIC DNA]</scope>
    <source>
        <strain evidence="2 3">TT13</strain>
    </source>
</reference>
<evidence type="ECO:0000259" key="1">
    <source>
        <dbReference type="Pfam" id="PF01425"/>
    </source>
</evidence>
<dbReference type="Pfam" id="PF01425">
    <property type="entry name" value="Amidase"/>
    <property type="match status" value="1"/>
</dbReference>
<dbReference type="AlphaFoldDB" id="A0A2D2C1K9"/>
<name>A0A2D2C1K9_9RHOB</name>
<dbReference type="Proteomes" id="UP000229314">
    <property type="component" value="Chromosome"/>
</dbReference>
<dbReference type="Gene3D" id="3.90.1300.10">
    <property type="entry name" value="Amidase signature (AS) domain"/>
    <property type="match status" value="1"/>
</dbReference>
<dbReference type="InterPro" id="IPR023631">
    <property type="entry name" value="Amidase_dom"/>
</dbReference>
<dbReference type="RefSeq" id="WP_099649203.1">
    <property type="nucleotide sequence ID" value="NZ_CAJGAB010000057.1"/>
</dbReference>
<proteinExistence type="predicted"/>
<dbReference type="InterPro" id="IPR036928">
    <property type="entry name" value="AS_sf"/>
</dbReference>
<dbReference type="SUPFAM" id="SSF75304">
    <property type="entry name" value="Amidase signature (AS) enzymes"/>
    <property type="match status" value="1"/>
</dbReference>
<protein>
    <recommendedName>
        <fullName evidence="1">Amidase domain-containing protein</fullName>
    </recommendedName>
</protein>
<sequence length="101" mass="11127">MFQDYDLLLTPAPPIGAPRIRMGSSLRQYIELSRSYSPFTPIFNASGQPATSVPLFWTPAGLPTGAHFAAPFGTERRLFALAAKLEEARRWAVRLPPVRAA</sequence>
<evidence type="ECO:0000313" key="2">
    <source>
        <dbReference type="EMBL" id="ATQ56393.1"/>
    </source>
</evidence>
<evidence type="ECO:0000313" key="3">
    <source>
        <dbReference type="Proteomes" id="UP000229314"/>
    </source>
</evidence>
<organism evidence="2 3">
    <name type="scientific">Paracoccus yeei</name>
    <dbReference type="NCBI Taxonomy" id="147645"/>
    <lineage>
        <taxon>Bacteria</taxon>
        <taxon>Pseudomonadati</taxon>
        <taxon>Pseudomonadota</taxon>
        <taxon>Alphaproteobacteria</taxon>
        <taxon>Rhodobacterales</taxon>
        <taxon>Paracoccaceae</taxon>
        <taxon>Paracoccus</taxon>
    </lineage>
</organism>
<dbReference type="EMBL" id="CP024422">
    <property type="protein sequence ID" value="ATQ56393.1"/>
    <property type="molecule type" value="Genomic_DNA"/>
</dbReference>
<feature type="domain" description="Amidase" evidence="1">
    <location>
        <begin position="2"/>
        <end position="78"/>
    </location>
</feature>
<dbReference type="GeneID" id="78898319"/>
<gene>
    <name evidence="2" type="ORF">PYTT13_11655</name>
</gene>
<accession>A0A2D2C1K9</accession>